<dbReference type="AlphaFoldDB" id="A0A8J7RKR4"/>
<evidence type="ECO:0000313" key="4">
    <source>
        <dbReference type="Proteomes" id="UP000673975"/>
    </source>
</evidence>
<comment type="caution">
    <text evidence="3">The sequence shown here is derived from an EMBL/GenBank/DDBJ whole genome shotgun (WGS) entry which is preliminary data.</text>
</comment>
<dbReference type="SUPFAM" id="SSF53720">
    <property type="entry name" value="ALDH-like"/>
    <property type="match status" value="1"/>
</dbReference>
<dbReference type="EMBL" id="JAFIDN010000008">
    <property type="protein sequence ID" value="MBP3193072.1"/>
    <property type="molecule type" value="Genomic_DNA"/>
</dbReference>
<dbReference type="Proteomes" id="UP000673975">
    <property type="component" value="Unassembled WGS sequence"/>
</dbReference>
<evidence type="ECO:0000313" key="3">
    <source>
        <dbReference type="EMBL" id="MBP3193072.1"/>
    </source>
</evidence>
<dbReference type="Gene3D" id="3.40.605.10">
    <property type="entry name" value="Aldehyde Dehydrogenase, Chain A, domain 1"/>
    <property type="match status" value="1"/>
</dbReference>
<reference evidence="3" key="1">
    <citation type="submission" date="2021-02" db="EMBL/GenBank/DDBJ databases">
        <title>Natronogracilivirga saccharolytica gen. nov. sp. nov. a new anaerobic, haloalkiliphilic carbohydrate-fermenting bacterium from soda lake and proposing of Cyclonatronumiaceae fam. nov. in the phylum Balneolaeota.</title>
        <authorList>
            <person name="Zhilina T.N."/>
            <person name="Sorokin D.Y."/>
            <person name="Zavarzina D.G."/>
            <person name="Toshchakov S.V."/>
            <person name="Kublanov I.V."/>
        </authorList>
    </citation>
    <scope>NUCLEOTIDE SEQUENCE</scope>
    <source>
        <strain evidence="3">Z-1702</strain>
    </source>
</reference>
<dbReference type="InterPro" id="IPR016162">
    <property type="entry name" value="Ald_DH_N"/>
</dbReference>
<feature type="domain" description="Aldehyde dehydrogenase" evidence="2">
    <location>
        <begin position="22"/>
        <end position="254"/>
    </location>
</feature>
<dbReference type="InterPro" id="IPR016161">
    <property type="entry name" value="Ald_DH/histidinol_DH"/>
</dbReference>
<accession>A0A8J7RKR4</accession>
<dbReference type="GO" id="GO:0016491">
    <property type="term" value="F:oxidoreductase activity"/>
    <property type="evidence" value="ECO:0007669"/>
    <property type="project" value="UniProtKB-KW"/>
</dbReference>
<dbReference type="PANTHER" id="PTHR11699">
    <property type="entry name" value="ALDEHYDE DEHYDROGENASE-RELATED"/>
    <property type="match status" value="1"/>
</dbReference>
<name>A0A8J7RKR4_9BACT</name>
<dbReference type="RefSeq" id="WP_210512368.1">
    <property type="nucleotide sequence ID" value="NZ_JAFIDN010000008.1"/>
</dbReference>
<keyword evidence="1" id="KW-0560">Oxidoreductase</keyword>
<dbReference type="Pfam" id="PF00171">
    <property type="entry name" value="Aldedh"/>
    <property type="match status" value="1"/>
</dbReference>
<organism evidence="3 4">
    <name type="scientific">Natronogracilivirga saccharolytica</name>
    <dbReference type="NCBI Taxonomy" id="2812953"/>
    <lineage>
        <taxon>Bacteria</taxon>
        <taxon>Pseudomonadati</taxon>
        <taxon>Balneolota</taxon>
        <taxon>Balneolia</taxon>
        <taxon>Balneolales</taxon>
        <taxon>Cyclonatronaceae</taxon>
        <taxon>Natronogracilivirga</taxon>
    </lineage>
</organism>
<sequence>MSNRLNVLKTYKLYTGGKFSRSESEHYFQVMDKKGNPFANLCRASRKDMRNAVAAARKAQSGWADRSAYNRGQILYRMAEIMEGRRDQFVAELERTAVSRRKAETETDAAIDRLVHYAGWTDKYSSIFSTVNPVASPHFNFSMPEPNGVVGIAAPDDMPLIGLVSIVAPVIAGGNTCVVLASETHGSIACTLAEIIHSSDVPGGVVNILTGYRKEIIPHLASHMDVNAFLFAADDPGQKKIVQENAHLNVKRIQCYEKTDWLKDNAQSPYYILDFQDIKTTWHPVGT</sequence>
<proteinExistence type="predicted"/>
<evidence type="ECO:0000259" key="2">
    <source>
        <dbReference type="Pfam" id="PF00171"/>
    </source>
</evidence>
<evidence type="ECO:0000256" key="1">
    <source>
        <dbReference type="ARBA" id="ARBA00023002"/>
    </source>
</evidence>
<gene>
    <name evidence="3" type="ORF">NATSA_10395</name>
</gene>
<protein>
    <submittedName>
        <fullName evidence="3">Aldehyde dehydrogenase family protein</fullName>
    </submittedName>
</protein>
<dbReference type="InterPro" id="IPR015590">
    <property type="entry name" value="Aldehyde_DH_dom"/>
</dbReference>
<keyword evidence="4" id="KW-1185">Reference proteome</keyword>